<dbReference type="GO" id="GO:0005634">
    <property type="term" value="C:nucleus"/>
    <property type="evidence" value="ECO:0007669"/>
    <property type="project" value="UniProtKB-SubCell"/>
</dbReference>
<evidence type="ECO:0000313" key="8">
    <source>
        <dbReference type="Proteomes" id="UP001187471"/>
    </source>
</evidence>
<dbReference type="GO" id="GO:0000981">
    <property type="term" value="F:DNA-binding transcription factor activity, RNA polymerase II-specific"/>
    <property type="evidence" value="ECO:0007669"/>
    <property type="project" value="TreeGrafter"/>
</dbReference>
<evidence type="ECO:0000256" key="2">
    <source>
        <dbReference type="ARBA" id="ARBA00022737"/>
    </source>
</evidence>
<dbReference type="InterPro" id="IPR009057">
    <property type="entry name" value="Homeodomain-like_sf"/>
</dbReference>
<dbReference type="Pfam" id="PF00249">
    <property type="entry name" value="Myb_DNA-binding"/>
    <property type="match status" value="1"/>
</dbReference>
<evidence type="ECO:0000313" key="7">
    <source>
        <dbReference type="EMBL" id="KAK2987906.1"/>
    </source>
</evidence>
<dbReference type="SUPFAM" id="SSF46689">
    <property type="entry name" value="Homeodomain-like"/>
    <property type="match status" value="1"/>
</dbReference>
<dbReference type="EMBL" id="JAVXUO010000925">
    <property type="protein sequence ID" value="KAK2987906.1"/>
    <property type="molecule type" value="Genomic_DNA"/>
</dbReference>
<evidence type="ECO:0000259" key="5">
    <source>
        <dbReference type="PROSITE" id="PS50090"/>
    </source>
</evidence>
<keyword evidence="2" id="KW-0677">Repeat</keyword>
<evidence type="ECO:0000256" key="3">
    <source>
        <dbReference type="ARBA" id="ARBA00023125"/>
    </source>
</evidence>
<sequence length="222" mass="24202">MVAPIGAGGCQYSGVVAFPKGLPGNDSNGMAWRRLDSLGGADLAIVIRLRRLFQIQARSPSCVSWPMDSSLVHALIKGQWTDEEDRKLIRLVKKHGVTKWAQIAEKVIGRAGKQCRERLATIGLLANFAYTVSPGPSFASGRRYEGRESSIPRKMQNNGNHAVSQWDILLPAPNVWNDAKIQAVHVDVALISWQGQKLIFWSSAIAHSSVLVVVSVPAVNIS</sequence>
<comment type="subcellular location">
    <subcellularLocation>
        <location evidence="1">Nucleus</location>
    </subcellularLocation>
</comment>
<dbReference type="GO" id="GO:0000978">
    <property type="term" value="F:RNA polymerase II cis-regulatory region sequence-specific DNA binding"/>
    <property type="evidence" value="ECO:0007669"/>
    <property type="project" value="TreeGrafter"/>
</dbReference>
<feature type="domain" description="HTH myb-type" evidence="6">
    <location>
        <begin position="75"/>
        <end position="119"/>
    </location>
</feature>
<feature type="domain" description="Myb-like" evidence="5">
    <location>
        <begin position="77"/>
        <end position="118"/>
    </location>
</feature>
<evidence type="ECO:0000256" key="4">
    <source>
        <dbReference type="ARBA" id="ARBA00023242"/>
    </source>
</evidence>
<dbReference type="InterPro" id="IPR001005">
    <property type="entry name" value="SANT/Myb"/>
</dbReference>
<keyword evidence="8" id="KW-1185">Reference proteome</keyword>
<keyword evidence="4" id="KW-0539">Nucleus</keyword>
<proteinExistence type="predicted"/>
<evidence type="ECO:0000259" key="6">
    <source>
        <dbReference type="PROSITE" id="PS51294"/>
    </source>
</evidence>
<dbReference type="InterPro" id="IPR050560">
    <property type="entry name" value="MYB_TF"/>
</dbReference>
<keyword evidence="3" id="KW-0238">DNA-binding</keyword>
<reference evidence="7" key="1">
    <citation type="submission" date="2022-12" db="EMBL/GenBank/DDBJ databases">
        <title>Draft genome assemblies for two species of Escallonia (Escalloniales).</title>
        <authorList>
            <person name="Chanderbali A."/>
            <person name="Dervinis C."/>
            <person name="Anghel I."/>
            <person name="Soltis D."/>
            <person name="Soltis P."/>
            <person name="Zapata F."/>
        </authorList>
    </citation>
    <scope>NUCLEOTIDE SEQUENCE</scope>
    <source>
        <strain evidence="7">UCBG92.1500</strain>
        <tissue evidence="7">Leaf</tissue>
    </source>
</reference>
<dbReference type="PANTHER" id="PTHR45614:SF218">
    <property type="entry name" value="TRANSCRIPTION FACTOR MYB119-RELATED"/>
    <property type="match status" value="1"/>
</dbReference>
<dbReference type="AlphaFoldDB" id="A0AA88RRM0"/>
<dbReference type="Gene3D" id="1.10.10.60">
    <property type="entry name" value="Homeodomain-like"/>
    <property type="match status" value="1"/>
</dbReference>
<dbReference type="PROSITE" id="PS50090">
    <property type="entry name" value="MYB_LIKE"/>
    <property type="match status" value="1"/>
</dbReference>
<dbReference type="PANTHER" id="PTHR45614">
    <property type="entry name" value="MYB PROTEIN-RELATED"/>
    <property type="match status" value="1"/>
</dbReference>
<dbReference type="SMART" id="SM00717">
    <property type="entry name" value="SANT"/>
    <property type="match status" value="1"/>
</dbReference>
<dbReference type="FunFam" id="1.10.10.60:FF:000010">
    <property type="entry name" value="Transcriptional activator Myb isoform A"/>
    <property type="match status" value="1"/>
</dbReference>
<dbReference type="Proteomes" id="UP001187471">
    <property type="component" value="Unassembled WGS sequence"/>
</dbReference>
<dbReference type="InterPro" id="IPR017930">
    <property type="entry name" value="Myb_dom"/>
</dbReference>
<comment type="caution">
    <text evidence="7">The sequence shown here is derived from an EMBL/GenBank/DDBJ whole genome shotgun (WGS) entry which is preliminary data.</text>
</comment>
<evidence type="ECO:0000256" key="1">
    <source>
        <dbReference type="ARBA" id="ARBA00004123"/>
    </source>
</evidence>
<dbReference type="CDD" id="cd00167">
    <property type="entry name" value="SANT"/>
    <property type="match status" value="1"/>
</dbReference>
<protein>
    <submittedName>
        <fullName evidence="7">Uncharacterized protein</fullName>
    </submittedName>
</protein>
<name>A0AA88RRM0_9ASTE</name>
<organism evidence="7 8">
    <name type="scientific">Escallonia rubra</name>
    <dbReference type="NCBI Taxonomy" id="112253"/>
    <lineage>
        <taxon>Eukaryota</taxon>
        <taxon>Viridiplantae</taxon>
        <taxon>Streptophyta</taxon>
        <taxon>Embryophyta</taxon>
        <taxon>Tracheophyta</taxon>
        <taxon>Spermatophyta</taxon>
        <taxon>Magnoliopsida</taxon>
        <taxon>eudicotyledons</taxon>
        <taxon>Gunneridae</taxon>
        <taxon>Pentapetalae</taxon>
        <taxon>asterids</taxon>
        <taxon>campanulids</taxon>
        <taxon>Escalloniales</taxon>
        <taxon>Escalloniaceae</taxon>
        <taxon>Escallonia</taxon>
    </lineage>
</organism>
<accession>A0AA88RRM0</accession>
<gene>
    <name evidence="7" type="ORF">RJ640_003173</name>
</gene>
<dbReference type="PROSITE" id="PS51294">
    <property type="entry name" value="HTH_MYB"/>
    <property type="match status" value="1"/>
</dbReference>